<feature type="transmembrane region" description="Helical" evidence="2">
    <location>
        <begin position="88"/>
        <end position="112"/>
    </location>
</feature>
<keyword evidence="2" id="KW-0812">Transmembrane</keyword>
<feature type="region of interest" description="Disordered" evidence="1">
    <location>
        <begin position="125"/>
        <end position="172"/>
    </location>
</feature>
<reference evidence="3 4" key="1">
    <citation type="journal article" date="2023" name="Plants (Basel)">
        <title>Bridging the Gap: Combining Genomics and Transcriptomics Approaches to Understand Stylosanthes scabra, an Orphan Legume from the Brazilian Caatinga.</title>
        <authorList>
            <person name="Ferreira-Neto J.R.C."/>
            <person name="da Silva M.D."/>
            <person name="Binneck E."/>
            <person name="de Melo N.F."/>
            <person name="da Silva R.H."/>
            <person name="de Melo A.L.T.M."/>
            <person name="Pandolfi V."/>
            <person name="Bustamante F.O."/>
            <person name="Brasileiro-Vidal A.C."/>
            <person name="Benko-Iseppon A.M."/>
        </authorList>
    </citation>
    <scope>NUCLEOTIDE SEQUENCE [LARGE SCALE GENOMIC DNA]</scope>
    <source>
        <tissue evidence="3">Leaves</tissue>
    </source>
</reference>
<comment type="caution">
    <text evidence="3">The sequence shown here is derived from an EMBL/GenBank/DDBJ whole genome shotgun (WGS) entry which is preliminary data.</text>
</comment>
<evidence type="ECO:0000256" key="1">
    <source>
        <dbReference type="SAM" id="MobiDB-lite"/>
    </source>
</evidence>
<feature type="compositionally biased region" description="Polar residues" evidence="1">
    <location>
        <begin position="143"/>
        <end position="152"/>
    </location>
</feature>
<feature type="compositionally biased region" description="Basic and acidic residues" evidence="1">
    <location>
        <begin position="125"/>
        <end position="142"/>
    </location>
</feature>
<keyword evidence="2" id="KW-0472">Membrane</keyword>
<protein>
    <recommendedName>
        <fullName evidence="5">Transmembrane protein</fullName>
    </recommendedName>
</protein>
<name>A0ABU6YL63_9FABA</name>
<dbReference type="PANTHER" id="PTHR34950:SF15">
    <property type="entry name" value="REMORIN C-TERMINAL DOMAIN-CONTAINING PROTEIN"/>
    <property type="match status" value="1"/>
</dbReference>
<dbReference type="Proteomes" id="UP001341840">
    <property type="component" value="Unassembled WGS sequence"/>
</dbReference>
<evidence type="ECO:0000256" key="2">
    <source>
        <dbReference type="SAM" id="Phobius"/>
    </source>
</evidence>
<evidence type="ECO:0000313" key="3">
    <source>
        <dbReference type="EMBL" id="MED6210934.1"/>
    </source>
</evidence>
<gene>
    <name evidence="3" type="ORF">PIB30_068807</name>
</gene>
<sequence length="172" mass="19429">MAYPWFASVIDVKRTTRASRSRKPCVNQSSESKVIAVGSLCGRWKNWLEPNLQSALAQLSLILIESDGSKWLESCVVSRRSELRKPSITWLSLLLVMASLGFGTSLAEAYAIRKMYKEKMKKIEQEEGEGEEKVMMKLKPKDQTSSGCFSWVSNKKQQSKKNSSRVSDSNNE</sequence>
<dbReference type="PANTHER" id="PTHR34950">
    <property type="entry name" value="OS04G0457400 PROTEIN"/>
    <property type="match status" value="1"/>
</dbReference>
<organism evidence="3 4">
    <name type="scientific">Stylosanthes scabra</name>
    <dbReference type="NCBI Taxonomy" id="79078"/>
    <lineage>
        <taxon>Eukaryota</taxon>
        <taxon>Viridiplantae</taxon>
        <taxon>Streptophyta</taxon>
        <taxon>Embryophyta</taxon>
        <taxon>Tracheophyta</taxon>
        <taxon>Spermatophyta</taxon>
        <taxon>Magnoliopsida</taxon>
        <taxon>eudicotyledons</taxon>
        <taxon>Gunneridae</taxon>
        <taxon>Pentapetalae</taxon>
        <taxon>rosids</taxon>
        <taxon>fabids</taxon>
        <taxon>Fabales</taxon>
        <taxon>Fabaceae</taxon>
        <taxon>Papilionoideae</taxon>
        <taxon>50 kb inversion clade</taxon>
        <taxon>dalbergioids sensu lato</taxon>
        <taxon>Dalbergieae</taxon>
        <taxon>Pterocarpus clade</taxon>
        <taxon>Stylosanthes</taxon>
    </lineage>
</organism>
<keyword evidence="2" id="KW-1133">Transmembrane helix</keyword>
<accession>A0ABU6YL63</accession>
<evidence type="ECO:0000313" key="4">
    <source>
        <dbReference type="Proteomes" id="UP001341840"/>
    </source>
</evidence>
<evidence type="ECO:0008006" key="5">
    <source>
        <dbReference type="Google" id="ProtNLM"/>
    </source>
</evidence>
<dbReference type="EMBL" id="JASCZI010242399">
    <property type="protein sequence ID" value="MED6210934.1"/>
    <property type="molecule type" value="Genomic_DNA"/>
</dbReference>
<keyword evidence="4" id="KW-1185">Reference proteome</keyword>
<proteinExistence type="predicted"/>